<dbReference type="Gene3D" id="4.10.260.20">
    <property type="entry name" value="Iron hydrogenase, small subunit"/>
    <property type="match status" value="1"/>
</dbReference>
<dbReference type="CDD" id="cd00207">
    <property type="entry name" value="fer2"/>
    <property type="match status" value="1"/>
</dbReference>
<dbReference type="InterPro" id="IPR017900">
    <property type="entry name" value="4Fe4S_Fe_S_CS"/>
</dbReference>
<dbReference type="Gene3D" id="3.30.70.20">
    <property type="match status" value="1"/>
</dbReference>
<dbReference type="Pfam" id="PF02906">
    <property type="entry name" value="Fe_hyd_lg_C"/>
    <property type="match status" value="1"/>
</dbReference>
<dbReference type="PROSITE" id="PS51839">
    <property type="entry name" value="4FE4S_HC3"/>
    <property type="match status" value="1"/>
</dbReference>
<dbReference type="InterPro" id="IPR003149">
    <property type="entry name" value="Fe_hydrogenase_ssu"/>
</dbReference>
<dbReference type="SUPFAM" id="SSF54292">
    <property type="entry name" value="2Fe-2S ferredoxin-like"/>
    <property type="match status" value="1"/>
</dbReference>
<evidence type="ECO:0000259" key="14">
    <source>
        <dbReference type="PROSITE" id="PS51379"/>
    </source>
</evidence>
<dbReference type="NCBIfam" id="TIGR02512">
    <property type="entry name" value="FeFe_hydrog_A"/>
    <property type="match status" value="1"/>
</dbReference>
<dbReference type="PROSITE" id="PS51379">
    <property type="entry name" value="4FE4S_FER_2"/>
    <property type="match status" value="2"/>
</dbReference>
<evidence type="ECO:0000259" key="15">
    <source>
        <dbReference type="PROSITE" id="PS51839"/>
    </source>
</evidence>
<dbReference type="Proteomes" id="UP000295063">
    <property type="component" value="Unassembled WGS sequence"/>
</dbReference>
<dbReference type="Gene3D" id="3.40.50.1780">
    <property type="match status" value="1"/>
</dbReference>
<evidence type="ECO:0000256" key="10">
    <source>
        <dbReference type="ARBA" id="ARBA00023014"/>
    </source>
</evidence>
<evidence type="ECO:0000256" key="4">
    <source>
        <dbReference type="ARBA" id="ARBA00022485"/>
    </source>
</evidence>
<dbReference type="InterPro" id="IPR001041">
    <property type="entry name" value="2Fe-2S_ferredoxin-type"/>
</dbReference>
<dbReference type="GO" id="GO:0051539">
    <property type="term" value="F:4 iron, 4 sulfur cluster binding"/>
    <property type="evidence" value="ECO:0007669"/>
    <property type="project" value="UniProtKB-KW"/>
</dbReference>
<comment type="caution">
    <text evidence="16">The sequence shown here is derived from an EMBL/GenBank/DDBJ whole genome shotgun (WGS) entry which is preliminary data.</text>
</comment>
<evidence type="ECO:0000256" key="11">
    <source>
        <dbReference type="ARBA" id="ARBA00023027"/>
    </source>
</evidence>
<dbReference type="SMART" id="SM00929">
    <property type="entry name" value="NADH-G_4Fe-4S_3"/>
    <property type="match status" value="1"/>
</dbReference>
<dbReference type="Pfam" id="PF10588">
    <property type="entry name" value="NADH-G_4Fe-4S_3"/>
    <property type="match status" value="1"/>
</dbReference>
<evidence type="ECO:0000256" key="7">
    <source>
        <dbReference type="ARBA" id="ARBA00022737"/>
    </source>
</evidence>
<protein>
    <submittedName>
        <fullName evidence="16">NADH-quinone oxidoreductase subunit G</fullName>
    </submittedName>
</protein>
<dbReference type="Pfam" id="PF13510">
    <property type="entry name" value="Fer2_4"/>
    <property type="match status" value="1"/>
</dbReference>
<dbReference type="GO" id="GO:0051537">
    <property type="term" value="F:2 iron, 2 sulfur cluster binding"/>
    <property type="evidence" value="ECO:0007669"/>
    <property type="project" value="UniProtKB-KW"/>
</dbReference>
<feature type="domain" description="4Fe-4S ferredoxin-type" evidence="14">
    <location>
        <begin position="181"/>
        <end position="210"/>
    </location>
</feature>
<sequence length="573" mass="62779">MGTEFIMIDNMPVELAGEKNLLSVIRKAGIELPTFCYYSELSVYGACRMCVVEDHWGDIHAACSTPPKAGMEIRTNTPRLRKYRKMILELLLSNHCRDCTTCEKNGKCKLQELAQRFGIKQVRFSNTFEDDGMDTSSLAIVRDKSKCILCGDCVRMCDEVQNIGAIDFAFRGSNMCVSTAFDEPIATTNCVGCGQCAAVCPTGAIVVRNDTARLWQDISNPGTKVLVQIAPAVRVGIGKELGLGEGENMMGRLVAALRRIGFDEVFDTTTGADLTVLEETGEFLSRLEKGEKLPLFTSCCPAWVKYAELHKPELVGNISSCRSPMQMFASVLKEHYRHSNKRVIVVAVMPCTAKKIEAARDEFKNDGIPYVDYVITTQELIQMIKEAGIVFSEIEPEGVDMPFGSTSGAGVIFGVTGGVTEAVIRRIADDKSVAALKSIAFTGVRGLEGVKEAVIPFNGRNVNIAIVSGLKNADELVKRIQTGEKQYDFIEVMACPGGCICGAGQPVTDSEGKKRRSAGLYEADRMSNIKRSEENPVIMALYGGLLKGKIHKLLHVNYQKGSEHHDDNQSLHR</sequence>
<dbReference type="PROSITE" id="PS00198">
    <property type="entry name" value="4FE4S_FER_1"/>
    <property type="match status" value="1"/>
</dbReference>
<evidence type="ECO:0000256" key="3">
    <source>
        <dbReference type="ARBA" id="ARBA00005404"/>
    </source>
</evidence>
<feature type="domain" description="4Fe-4S ferredoxin-type" evidence="14">
    <location>
        <begin position="138"/>
        <end position="168"/>
    </location>
</feature>
<accession>A0A4R1Q7U2</accession>
<keyword evidence="10" id="KW-0411">Iron-sulfur</keyword>
<comment type="subcellular location">
    <subcellularLocation>
        <location evidence="2">Membrane</location>
    </subcellularLocation>
</comment>
<dbReference type="SMART" id="SM00902">
    <property type="entry name" value="Fe_hyd_SSU"/>
    <property type="match status" value="1"/>
</dbReference>
<keyword evidence="12" id="KW-0472">Membrane</keyword>
<comment type="similarity">
    <text evidence="3">Belongs to the complex I 75 kDa subunit family.</text>
</comment>
<proteinExistence type="inferred from homology"/>
<keyword evidence="11" id="KW-0520">NAD</keyword>
<dbReference type="InterPro" id="IPR004108">
    <property type="entry name" value="Fe_hydrogenase_lsu_C"/>
</dbReference>
<dbReference type="InterPro" id="IPR019574">
    <property type="entry name" value="NADH_UbQ_OxRdtase_Gsu_4Fe4S-bd"/>
</dbReference>
<dbReference type="GO" id="GO:0016020">
    <property type="term" value="C:membrane"/>
    <property type="evidence" value="ECO:0007669"/>
    <property type="project" value="UniProtKB-SubCell"/>
</dbReference>
<dbReference type="PROSITE" id="PS00641">
    <property type="entry name" value="COMPLEX1_75K_1"/>
    <property type="match status" value="1"/>
</dbReference>
<evidence type="ECO:0000256" key="2">
    <source>
        <dbReference type="ARBA" id="ARBA00004370"/>
    </source>
</evidence>
<dbReference type="SUPFAM" id="SSF53920">
    <property type="entry name" value="Fe-only hydrogenase"/>
    <property type="match status" value="1"/>
</dbReference>
<dbReference type="RefSeq" id="WP_132078424.1">
    <property type="nucleotide sequence ID" value="NZ_SLUI01000005.1"/>
</dbReference>
<dbReference type="Gene3D" id="3.40.950.10">
    <property type="entry name" value="Fe-only Hydrogenase (Larger Subunit), Chain L, domain 3"/>
    <property type="match status" value="1"/>
</dbReference>
<keyword evidence="8" id="KW-1278">Translocase</keyword>
<organism evidence="16 17">
    <name type="scientific">Anaerospora hongkongensis</name>
    <dbReference type="NCBI Taxonomy" id="244830"/>
    <lineage>
        <taxon>Bacteria</taxon>
        <taxon>Bacillati</taxon>
        <taxon>Bacillota</taxon>
        <taxon>Negativicutes</taxon>
        <taxon>Selenomonadales</taxon>
        <taxon>Sporomusaceae</taxon>
        <taxon>Anaerospora</taxon>
    </lineage>
</organism>
<dbReference type="InterPro" id="IPR000283">
    <property type="entry name" value="NADH_UbQ_OxRdtase_75kDa_su_CS"/>
</dbReference>
<dbReference type="Pfam" id="PF12838">
    <property type="entry name" value="Fer4_7"/>
    <property type="match status" value="1"/>
</dbReference>
<evidence type="ECO:0000256" key="13">
    <source>
        <dbReference type="ARBA" id="ARBA00034078"/>
    </source>
</evidence>
<dbReference type="InterPro" id="IPR036010">
    <property type="entry name" value="2Fe-2S_ferredoxin-like_sf"/>
</dbReference>
<keyword evidence="7" id="KW-0677">Repeat</keyword>
<evidence type="ECO:0000256" key="6">
    <source>
        <dbReference type="ARBA" id="ARBA00022723"/>
    </source>
</evidence>
<dbReference type="InterPro" id="IPR036991">
    <property type="entry name" value="Fe_hydrogenase_ssu_sf"/>
</dbReference>
<feature type="domain" description="4Fe-4S His(Cys)3-ligated-type" evidence="15">
    <location>
        <begin position="79"/>
        <end position="118"/>
    </location>
</feature>
<evidence type="ECO:0000256" key="9">
    <source>
        <dbReference type="ARBA" id="ARBA00023004"/>
    </source>
</evidence>
<dbReference type="FunFam" id="3.10.20.740:FF:000004">
    <property type="entry name" value="NADH-quinone oxidoreductase"/>
    <property type="match status" value="1"/>
</dbReference>
<dbReference type="OrthoDB" id="9805142at2"/>
<dbReference type="SUPFAM" id="SSF54862">
    <property type="entry name" value="4Fe-4S ferredoxins"/>
    <property type="match status" value="1"/>
</dbReference>
<dbReference type="Pfam" id="PF02256">
    <property type="entry name" value="Fe_hyd_SSU"/>
    <property type="match status" value="1"/>
</dbReference>
<dbReference type="InterPro" id="IPR050340">
    <property type="entry name" value="Cytosolic_Fe-S_CAF"/>
</dbReference>
<dbReference type="FunFam" id="3.30.70.20:FF:000035">
    <property type="entry name" value="Iron hydrogenase 1"/>
    <property type="match status" value="1"/>
</dbReference>
<keyword evidence="4" id="KW-0004">4Fe-4S</keyword>
<comment type="cofactor">
    <cofactor evidence="1">
        <name>[4Fe-4S] cluster</name>
        <dbReference type="ChEBI" id="CHEBI:49883"/>
    </cofactor>
</comment>
<keyword evidence="6" id="KW-0479">Metal-binding</keyword>
<evidence type="ECO:0000256" key="12">
    <source>
        <dbReference type="ARBA" id="ARBA00023136"/>
    </source>
</evidence>
<evidence type="ECO:0000256" key="5">
    <source>
        <dbReference type="ARBA" id="ARBA00022714"/>
    </source>
</evidence>
<dbReference type="GO" id="GO:0042773">
    <property type="term" value="P:ATP synthesis coupled electron transport"/>
    <property type="evidence" value="ECO:0007669"/>
    <property type="project" value="InterPro"/>
</dbReference>
<dbReference type="GO" id="GO:0008901">
    <property type="term" value="F:ferredoxin hydrogenase activity"/>
    <property type="evidence" value="ECO:0007669"/>
    <property type="project" value="InterPro"/>
</dbReference>
<evidence type="ECO:0000313" key="16">
    <source>
        <dbReference type="EMBL" id="TCL37613.1"/>
    </source>
</evidence>
<comment type="cofactor">
    <cofactor evidence="13">
        <name>[2Fe-2S] cluster</name>
        <dbReference type="ChEBI" id="CHEBI:190135"/>
    </cofactor>
</comment>
<dbReference type="GO" id="GO:0005506">
    <property type="term" value="F:iron ion binding"/>
    <property type="evidence" value="ECO:0007669"/>
    <property type="project" value="InterPro"/>
</dbReference>
<name>A0A4R1Q7U2_9FIRM</name>
<dbReference type="Gene3D" id="3.10.20.740">
    <property type="match status" value="1"/>
</dbReference>
<keyword evidence="5" id="KW-0001">2Fe-2S</keyword>
<gene>
    <name evidence="16" type="ORF">EV210_10544</name>
</gene>
<dbReference type="EMBL" id="SLUI01000005">
    <property type="protein sequence ID" value="TCL37613.1"/>
    <property type="molecule type" value="Genomic_DNA"/>
</dbReference>
<dbReference type="AlphaFoldDB" id="A0A4R1Q7U2"/>
<dbReference type="GO" id="GO:0008137">
    <property type="term" value="F:NADH dehydrogenase (ubiquinone) activity"/>
    <property type="evidence" value="ECO:0007669"/>
    <property type="project" value="InterPro"/>
</dbReference>
<dbReference type="InterPro" id="IPR009016">
    <property type="entry name" value="Fe_hydrogenase"/>
</dbReference>
<keyword evidence="17" id="KW-1185">Reference proteome</keyword>
<dbReference type="InterPro" id="IPR017896">
    <property type="entry name" value="4Fe4S_Fe-S-bd"/>
</dbReference>
<keyword evidence="9" id="KW-0408">Iron</keyword>
<evidence type="ECO:0000313" key="17">
    <source>
        <dbReference type="Proteomes" id="UP000295063"/>
    </source>
</evidence>
<reference evidence="16 17" key="1">
    <citation type="submission" date="2019-03" db="EMBL/GenBank/DDBJ databases">
        <title>Genomic Encyclopedia of Type Strains, Phase IV (KMG-IV): sequencing the most valuable type-strain genomes for metagenomic binning, comparative biology and taxonomic classification.</title>
        <authorList>
            <person name="Goeker M."/>
        </authorList>
    </citation>
    <scope>NUCLEOTIDE SEQUENCE [LARGE SCALE GENOMIC DNA]</scope>
    <source>
        <strain evidence="16 17">DSM 15969</strain>
    </source>
</reference>
<dbReference type="InterPro" id="IPR013352">
    <property type="entry name" value="Fe_hydrogenase_subset"/>
</dbReference>
<evidence type="ECO:0000256" key="1">
    <source>
        <dbReference type="ARBA" id="ARBA00001966"/>
    </source>
</evidence>
<dbReference type="PANTHER" id="PTHR11615">
    <property type="entry name" value="NITRATE, FORMATE, IRON DEHYDROGENASE"/>
    <property type="match status" value="1"/>
</dbReference>
<evidence type="ECO:0000256" key="8">
    <source>
        <dbReference type="ARBA" id="ARBA00022967"/>
    </source>
</evidence>